<organism evidence="1 2">
    <name type="scientific">Dreissena polymorpha</name>
    <name type="common">Zebra mussel</name>
    <name type="synonym">Mytilus polymorpha</name>
    <dbReference type="NCBI Taxonomy" id="45954"/>
    <lineage>
        <taxon>Eukaryota</taxon>
        <taxon>Metazoa</taxon>
        <taxon>Spiralia</taxon>
        <taxon>Lophotrochozoa</taxon>
        <taxon>Mollusca</taxon>
        <taxon>Bivalvia</taxon>
        <taxon>Autobranchia</taxon>
        <taxon>Heteroconchia</taxon>
        <taxon>Euheterodonta</taxon>
        <taxon>Imparidentia</taxon>
        <taxon>Neoheterodontei</taxon>
        <taxon>Myida</taxon>
        <taxon>Dreissenoidea</taxon>
        <taxon>Dreissenidae</taxon>
        <taxon>Dreissena</taxon>
    </lineage>
</organism>
<sequence>MASEYAIFLGKRDKEHPLTPKWFRLFVQRWPELKLLKSRGLEIQRAKATNT</sequence>
<evidence type="ECO:0000313" key="1">
    <source>
        <dbReference type="EMBL" id="KAH3848697.1"/>
    </source>
</evidence>
<reference evidence="1" key="2">
    <citation type="submission" date="2020-11" db="EMBL/GenBank/DDBJ databases">
        <authorList>
            <person name="McCartney M.A."/>
            <person name="Auch B."/>
            <person name="Kono T."/>
            <person name="Mallez S."/>
            <person name="Becker A."/>
            <person name="Gohl D.M."/>
            <person name="Silverstein K.A.T."/>
            <person name="Koren S."/>
            <person name="Bechman K.B."/>
            <person name="Herman A."/>
            <person name="Abrahante J.E."/>
            <person name="Garbe J."/>
        </authorList>
    </citation>
    <scope>NUCLEOTIDE SEQUENCE</scope>
    <source>
        <strain evidence="1">Duluth1</strain>
        <tissue evidence="1">Whole animal</tissue>
    </source>
</reference>
<keyword evidence="2" id="KW-1185">Reference proteome</keyword>
<name>A0A9D4L0Y7_DREPO</name>
<dbReference type="EMBL" id="JAIWYP010000003">
    <property type="protein sequence ID" value="KAH3848697.1"/>
    <property type="molecule type" value="Genomic_DNA"/>
</dbReference>
<evidence type="ECO:0000313" key="2">
    <source>
        <dbReference type="Proteomes" id="UP000828390"/>
    </source>
</evidence>
<protein>
    <submittedName>
        <fullName evidence="1">Uncharacterized protein</fullName>
    </submittedName>
</protein>
<proteinExistence type="predicted"/>
<reference evidence="1" key="1">
    <citation type="journal article" date="2019" name="bioRxiv">
        <title>The Genome of the Zebra Mussel, Dreissena polymorpha: A Resource for Invasive Species Research.</title>
        <authorList>
            <person name="McCartney M.A."/>
            <person name="Auch B."/>
            <person name="Kono T."/>
            <person name="Mallez S."/>
            <person name="Zhang Y."/>
            <person name="Obille A."/>
            <person name="Becker A."/>
            <person name="Abrahante J.E."/>
            <person name="Garbe J."/>
            <person name="Badalamenti J.P."/>
            <person name="Herman A."/>
            <person name="Mangelson H."/>
            <person name="Liachko I."/>
            <person name="Sullivan S."/>
            <person name="Sone E.D."/>
            <person name="Koren S."/>
            <person name="Silverstein K.A.T."/>
            <person name="Beckman K.B."/>
            <person name="Gohl D.M."/>
        </authorList>
    </citation>
    <scope>NUCLEOTIDE SEQUENCE</scope>
    <source>
        <strain evidence="1">Duluth1</strain>
        <tissue evidence="1">Whole animal</tissue>
    </source>
</reference>
<gene>
    <name evidence="1" type="ORF">DPMN_091077</name>
</gene>
<accession>A0A9D4L0Y7</accession>
<dbReference type="AlphaFoldDB" id="A0A9D4L0Y7"/>
<comment type="caution">
    <text evidence="1">The sequence shown here is derived from an EMBL/GenBank/DDBJ whole genome shotgun (WGS) entry which is preliminary data.</text>
</comment>
<dbReference type="Proteomes" id="UP000828390">
    <property type="component" value="Unassembled WGS sequence"/>
</dbReference>